<keyword evidence="3" id="KW-1185">Reference proteome</keyword>
<dbReference type="RefSeq" id="WP_092313276.1">
    <property type="nucleotide sequence ID" value="NZ_FOZV01000010.1"/>
</dbReference>
<sequence length="184" mass="20221">MTDDRDKTGGQGEGPGEPPAPLEPFPTHLPESPFPPLYESLPPPQEAPPDPPSDWIESADAHDLPTRENTLVALGRFAFPPAPPLDDEGVAARDRRWTSRTIVTATVFLIVFNAVSPLNWARQQPPGWLPQTVERLSEVWTEQLAVFGVDMPRRGLRESWDAAREARFIGQGPAQRTGSTSPSD</sequence>
<evidence type="ECO:0000256" key="1">
    <source>
        <dbReference type="SAM" id="MobiDB-lite"/>
    </source>
</evidence>
<name>A0A1I6TGZ8_9CAUL</name>
<feature type="region of interest" description="Disordered" evidence="1">
    <location>
        <begin position="1"/>
        <end position="59"/>
    </location>
</feature>
<gene>
    <name evidence="2" type="ORF">SAMN05192570_0052</name>
</gene>
<organism evidence="2 3">
    <name type="scientific">Brevundimonas viscosa</name>
    <dbReference type="NCBI Taxonomy" id="871741"/>
    <lineage>
        <taxon>Bacteria</taxon>
        <taxon>Pseudomonadati</taxon>
        <taxon>Pseudomonadota</taxon>
        <taxon>Alphaproteobacteria</taxon>
        <taxon>Caulobacterales</taxon>
        <taxon>Caulobacteraceae</taxon>
        <taxon>Brevundimonas</taxon>
    </lineage>
</organism>
<reference evidence="3" key="1">
    <citation type="submission" date="2016-10" db="EMBL/GenBank/DDBJ databases">
        <authorList>
            <person name="Varghese N."/>
            <person name="Submissions S."/>
        </authorList>
    </citation>
    <scope>NUCLEOTIDE SEQUENCE [LARGE SCALE GENOMIC DNA]</scope>
    <source>
        <strain evidence="3">CGMCC 1.10683</strain>
    </source>
</reference>
<dbReference type="EMBL" id="FOZV01000010">
    <property type="protein sequence ID" value="SFS88502.1"/>
    <property type="molecule type" value="Genomic_DNA"/>
</dbReference>
<dbReference type="AlphaFoldDB" id="A0A1I6TGZ8"/>
<proteinExistence type="predicted"/>
<feature type="compositionally biased region" description="Pro residues" evidence="1">
    <location>
        <begin position="32"/>
        <end position="52"/>
    </location>
</feature>
<dbReference type="Proteomes" id="UP000198788">
    <property type="component" value="Unassembled WGS sequence"/>
</dbReference>
<evidence type="ECO:0000313" key="3">
    <source>
        <dbReference type="Proteomes" id="UP000198788"/>
    </source>
</evidence>
<dbReference type="STRING" id="871741.SAMN05192570_0052"/>
<evidence type="ECO:0000313" key="2">
    <source>
        <dbReference type="EMBL" id="SFS88502.1"/>
    </source>
</evidence>
<accession>A0A1I6TGZ8</accession>
<protein>
    <submittedName>
        <fullName evidence="2">Uncharacterized protein</fullName>
    </submittedName>
</protein>
<dbReference type="OrthoDB" id="7204392at2"/>